<dbReference type="EMBL" id="CP097508">
    <property type="protein sequence ID" value="URE12958.1"/>
    <property type="molecule type" value="Genomic_DNA"/>
</dbReference>
<dbReference type="PROSITE" id="PS51257">
    <property type="entry name" value="PROKAR_LIPOPROTEIN"/>
    <property type="match status" value="1"/>
</dbReference>
<dbReference type="Proteomes" id="UP001055439">
    <property type="component" value="Chromosome 6"/>
</dbReference>
<name>A0A9E7GH37_9LILI</name>
<evidence type="ECO:0000313" key="2">
    <source>
        <dbReference type="Proteomes" id="UP001055439"/>
    </source>
</evidence>
<accession>A0A9E7GH37</accession>
<organism evidence="1 2">
    <name type="scientific">Musa troglodytarum</name>
    <name type="common">fe'i banana</name>
    <dbReference type="NCBI Taxonomy" id="320322"/>
    <lineage>
        <taxon>Eukaryota</taxon>
        <taxon>Viridiplantae</taxon>
        <taxon>Streptophyta</taxon>
        <taxon>Embryophyta</taxon>
        <taxon>Tracheophyta</taxon>
        <taxon>Spermatophyta</taxon>
        <taxon>Magnoliopsida</taxon>
        <taxon>Liliopsida</taxon>
        <taxon>Zingiberales</taxon>
        <taxon>Musaceae</taxon>
        <taxon>Musa</taxon>
    </lineage>
</organism>
<evidence type="ECO:0000313" key="1">
    <source>
        <dbReference type="EMBL" id="URE12958.1"/>
    </source>
</evidence>
<keyword evidence="2" id="KW-1185">Reference proteome</keyword>
<proteinExistence type="predicted"/>
<sequence length="260" mass="29214">MLIDEPKPRVPQLGVFLPQILGGCSNLADDGVSQTPELLRYGPQSEDGVCSCRSMASNSFEGSDHGLHLVVVLPESLFRLQVSEKESRASELAAKAEESIRKTTLKSYLLEHADELGLLHLQLLPLGCCQIRSLLRARGFFTFQLCVLRLRPLRCLIFNPLPDVDHLVEQLLSCLQELGTHQEAPQAWDAIRATCRRRKLHLVGARRSHRHLMWREAQRQSSPPGTELGCDVDGVARGRRRPEVVMEAGECRRIMGRVDR</sequence>
<protein>
    <submittedName>
        <fullName evidence="1">Uncharacterized protein</fullName>
    </submittedName>
</protein>
<reference evidence="1" key="1">
    <citation type="submission" date="2022-05" db="EMBL/GenBank/DDBJ databases">
        <title>The Musa troglodytarum L. genome provides insights into the mechanism of non-climacteric behaviour and enrichment of carotenoids.</title>
        <authorList>
            <person name="Wang J."/>
        </authorList>
    </citation>
    <scope>NUCLEOTIDE SEQUENCE</scope>
    <source>
        <tissue evidence="1">Leaf</tissue>
    </source>
</reference>
<dbReference type="AlphaFoldDB" id="A0A9E7GH37"/>
<gene>
    <name evidence="1" type="ORF">MUK42_06402</name>
</gene>